<evidence type="ECO:0000313" key="10">
    <source>
        <dbReference type="EMBL" id="GAA0608706.1"/>
    </source>
</evidence>
<dbReference type="NCBIfam" id="TIGR04265">
    <property type="entry name" value="bac_cardiolipin"/>
    <property type="match status" value="1"/>
</dbReference>
<feature type="active site" evidence="7">
    <location>
        <position position="248"/>
    </location>
</feature>
<feature type="transmembrane region" description="Helical" evidence="7">
    <location>
        <begin position="29"/>
        <end position="48"/>
    </location>
</feature>
<reference evidence="10 11" key="1">
    <citation type="journal article" date="2019" name="Int. J. Syst. Evol. Microbiol.">
        <title>The Global Catalogue of Microorganisms (GCM) 10K type strain sequencing project: providing services to taxonomists for standard genome sequencing and annotation.</title>
        <authorList>
            <consortium name="The Broad Institute Genomics Platform"/>
            <consortium name="The Broad Institute Genome Sequencing Center for Infectious Disease"/>
            <person name="Wu L."/>
            <person name="Ma J."/>
        </authorList>
    </citation>
    <scope>NUCLEOTIDE SEQUENCE [LARGE SCALE GENOMIC DNA]</scope>
    <source>
        <strain evidence="10 11">JCM 15395</strain>
    </source>
</reference>
<feature type="active site" evidence="7">
    <location>
        <position position="425"/>
    </location>
</feature>
<feature type="active site" evidence="7">
    <location>
        <position position="418"/>
    </location>
</feature>
<keyword evidence="7" id="KW-0594">Phospholipid biosynthesis</keyword>
<evidence type="ECO:0000256" key="1">
    <source>
        <dbReference type="ARBA" id="ARBA00022475"/>
    </source>
</evidence>
<keyword evidence="7" id="KW-0443">Lipid metabolism</keyword>
<dbReference type="CDD" id="cd09112">
    <property type="entry name" value="PLDc_CLS_2"/>
    <property type="match status" value="1"/>
</dbReference>
<keyword evidence="4" id="KW-0677">Repeat</keyword>
<dbReference type="InterPro" id="IPR022924">
    <property type="entry name" value="Cardiolipin_synthase"/>
</dbReference>
<feature type="transmembrane region" description="Helical" evidence="7">
    <location>
        <begin position="7"/>
        <end position="23"/>
    </location>
</feature>
<feature type="active site" evidence="7">
    <location>
        <position position="420"/>
    </location>
</feature>
<dbReference type="InterPro" id="IPR030874">
    <property type="entry name" value="Cardiolipin_synth_Firmi"/>
</dbReference>
<dbReference type="CDD" id="cd09110">
    <property type="entry name" value="PLDc_CLS_1"/>
    <property type="match status" value="1"/>
</dbReference>
<dbReference type="PANTHER" id="PTHR21248">
    <property type="entry name" value="CARDIOLIPIN SYNTHASE"/>
    <property type="match status" value="1"/>
</dbReference>
<keyword evidence="3 7" id="KW-0812">Transmembrane</keyword>
<feature type="domain" description="PLD phosphodiesterase" evidence="9">
    <location>
        <begin position="413"/>
        <end position="440"/>
    </location>
</feature>
<accession>A0ABN1GCQ6</accession>
<evidence type="ECO:0000259" key="9">
    <source>
        <dbReference type="PROSITE" id="PS50035"/>
    </source>
</evidence>
<organism evidence="10 11">
    <name type="scientific">Virgibacillus siamensis</name>
    <dbReference type="NCBI Taxonomy" id="480071"/>
    <lineage>
        <taxon>Bacteria</taxon>
        <taxon>Bacillati</taxon>
        <taxon>Bacillota</taxon>
        <taxon>Bacilli</taxon>
        <taxon>Bacillales</taxon>
        <taxon>Bacillaceae</taxon>
        <taxon>Virgibacillus</taxon>
    </lineage>
</organism>
<proteinExistence type="inferred from homology"/>
<dbReference type="SUPFAM" id="SSF56024">
    <property type="entry name" value="Phospholipase D/nuclease"/>
    <property type="match status" value="2"/>
</dbReference>
<comment type="catalytic activity">
    <reaction evidence="7">
        <text>2 a 1,2-diacyl-sn-glycero-3-phospho-(1'-sn-glycerol) = a cardiolipin + glycerol</text>
        <dbReference type="Rhea" id="RHEA:31451"/>
        <dbReference type="ChEBI" id="CHEBI:17754"/>
        <dbReference type="ChEBI" id="CHEBI:62237"/>
        <dbReference type="ChEBI" id="CHEBI:64716"/>
    </reaction>
</comment>
<sequence>MKQKRQLFFIILLTITFYLAFLSEATSLIRIGAFVAYLLLVFCISYALMLENRSPYKTLLWIYLIVFVPVFGYAFFIYSGQLQVRGHLFQRKRKSNQMYLKQVSKKNSFDSWISMDGDEKFISNMIAKESKFPINFSSDTTVLKDGEETFAAIKNQLIHAKQYIHLEYYTLRDDQIGMEIINILVNKSMLGLEVKVIYDGVGSASLSKGVIRKLKAAGVEIACFLPLKSGLFNQKINFRNHRKIIVVDGEIAFVGGLNIGDEYLSRDSKIGFWRDTHVKLKGEAIRSLHTIFLGDWTYLTNEVLDIKTYPTQPLNKNDLGGVQVLGSGPDANQGIMSELYFNMIVSAKRSLWIATPYFVPNKDIRTALSMAAKKGIDVKLMVPAINDGFLTQYATRSYFGELLDNGIDVYLYQKGFMHQKIMIVDGQFATTGTANVDFRSLNLNFEVNVFLFHTKSVTNLVENFTEDIRHCRKVESETYHNRGFIVQSKESLARLFSPVL</sequence>
<feature type="transmembrane region" description="Helical" evidence="7">
    <location>
        <begin position="60"/>
        <end position="78"/>
    </location>
</feature>
<keyword evidence="11" id="KW-1185">Reference proteome</keyword>
<comment type="caution">
    <text evidence="10">The sequence shown here is derived from an EMBL/GenBank/DDBJ whole genome shotgun (WGS) entry which is preliminary data.</text>
</comment>
<protein>
    <recommendedName>
        <fullName evidence="7 8">Cardiolipin synthase</fullName>
        <shortName evidence="7">CL synthase</shortName>
        <ecNumber evidence="7 8">2.7.8.-</ecNumber>
    </recommendedName>
</protein>
<keyword evidence="6 7" id="KW-0472">Membrane</keyword>
<dbReference type="InterPro" id="IPR001736">
    <property type="entry name" value="PLipase_D/transphosphatidylase"/>
</dbReference>
<evidence type="ECO:0000256" key="3">
    <source>
        <dbReference type="ARBA" id="ARBA00022692"/>
    </source>
</evidence>
<dbReference type="Pfam" id="PF13091">
    <property type="entry name" value="PLDc_2"/>
    <property type="match status" value="2"/>
</dbReference>
<dbReference type="PANTHER" id="PTHR21248:SF20">
    <property type="entry name" value="CARDIOLIPIN SYNTHASE YWIE-RELATED"/>
    <property type="match status" value="1"/>
</dbReference>
<dbReference type="SMART" id="SM00155">
    <property type="entry name" value="PLDc"/>
    <property type="match status" value="2"/>
</dbReference>
<evidence type="ECO:0000256" key="6">
    <source>
        <dbReference type="ARBA" id="ARBA00023136"/>
    </source>
</evidence>
<feature type="active site" evidence="7">
    <location>
        <position position="241"/>
    </location>
</feature>
<feature type="active site" evidence="7">
    <location>
        <position position="243"/>
    </location>
</feature>
<dbReference type="PROSITE" id="PS50035">
    <property type="entry name" value="PLD"/>
    <property type="match status" value="2"/>
</dbReference>
<evidence type="ECO:0000256" key="8">
    <source>
        <dbReference type="NCBIfam" id="TIGR04265"/>
    </source>
</evidence>
<dbReference type="RefSeq" id="WP_343814269.1">
    <property type="nucleotide sequence ID" value="NZ_BAAADS010000018.1"/>
</dbReference>
<name>A0ABN1GCQ6_9BACI</name>
<dbReference type="Proteomes" id="UP001500866">
    <property type="component" value="Unassembled WGS sequence"/>
</dbReference>
<gene>
    <name evidence="10" type="primary">cls_2</name>
    <name evidence="10" type="ORF">GCM10009001_27570</name>
</gene>
<evidence type="ECO:0000256" key="2">
    <source>
        <dbReference type="ARBA" id="ARBA00022679"/>
    </source>
</evidence>
<dbReference type="EMBL" id="BAAADS010000018">
    <property type="protein sequence ID" value="GAA0608706.1"/>
    <property type="molecule type" value="Genomic_DNA"/>
</dbReference>
<comment type="similarity">
    <text evidence="7">Belongs to the phospholipase D family. Cardiolipin synthase subfamily.</text>
</comment>
<dbReference type="HAMAP" id="MF_01916">
    <property type="entry name" value="Cardiolipin_synth_Cls"/>
    <property type="match status" value="1"/>
</dbReference>
<keyword evidence="2 7" id="KW-0808">Transferase</keyword>
<comment type="function">
    <text evidence="7">Catalyzes the reversible phosphatidyl group transfer from one phosphatidylglycerol molecule to another to form cardiolipin (CL) (diphosphatidylglycerol) and glycerol.</text>
</comment>
<comment type="subcellular location">
    <subcellularLocation>
        <location evidence="7">Cell membrane</location>
        <topology evidence="7">Multi-pass membrane protein</topology>
    </subcellularLocation>
</comment>
<keyword evidence="7" id="KW-1208">Phospholipid metabolism</keyword>
<feature type="domain" description="PLD phosphodiesterase" evidence="9">
    <location>
        <begin position="236"/>
        <end position="263"/>
    </location>
</feature>
<dbReference type="Gene3D" id="3.30.870.10">
    <property type="entry name" value="Endonuclease Chain A"/>
    <property type="match status" value="2"/>
</dbReference>
<keyword evidence="1 7" id="KW-1003">Cell membrane</keyword>
<keyword evidence="7" id="KW-0444">Lipid biosynthesis</keyword>
<dbReference type="InterPro" id="IPR025202">
    <property type="entry name" value="PLD-like_dom"/>
</dbReference>
<evidence type="ECO:0000313" key="11">
    <source>
        <dbReference type="Proteomes" id="UP001500866"/>
    </source>
</evidence>
<keyword evidence="5 7" id="KW-1133">Transmembrane helix</keyword>
<evidence type="ECO:0000256" key="7">
    <source>
        <dbReference type="HAMAP-Rule" id="MF_01916"/>
    </source>
</evidence>
<dbReference type="EC" id="2.7.8.-" evidence="7 8"/>
<evidence type="ECO:0000256" key="4">
    <source>
        <dbReference type="ARBA" id="ARBA00022737"/>
    </source>
</evidence>
<evidence type="ECO:0000256" key="5">
    <source>
        <dbReference type="ARBA" id="ARBA00022989"/>
    </source>
</evidence>